<dbReference type="AlphaFoldDB" id="A0A8R1DVJ6"/>
<reference evidence="2" key="2">
    <citation type="submission" date="2022-06" db="UniProtKB">
        <authorList>
            <consortium name="EnsemblMetazoa"/>
        </authorList>
    </citation>
    <scope>IDENTIFICATION</scope>
    <source>
        <strain evidence="2">DF5081</strain>
    </source>
</reference>
<dbReference type="Gene3D" id="3.10.100.10">
    <property type="entry name" value="Mannose-Binding Protein A, subunit A"/>
    <property type="match status" value="1"/>
</dbReference>
<protein>
    <recommendedName>
        <fullName evidence="4">C-type lectin domain-containing protein</fullName>
    </recommendedName>
</protein>
<keyword evidence="3" id="KW-1185">Reference proteome</keyword>
<dbReference type="InterPro" id="IPR016186">
    <property type="entry name" value="C-type_lectin-like/link_sf"/>
</dbReference>
<dbReference type="InterPro" id="IPR016187">
    <property type="entry name" value="CTDL_fold"/>
</dbReference>
<dbReference type="SUPFAM" id="SSF56436">
    <property type="entry name" value="C-type lectin-like"/>
    <property type="match status" value="1"/>
</dbReference>
<dbReference type="EnsemblMetazoa" id="CJA12774.1">
    <property type="protein sequence ID" value="CJA12774.1"/>
    <property type="gene ID" value="WBGene00131978"/>
</dbReference>
<evidence type="ECO:0000256" key="1">
    <source>
        <dbReference type="SAM" id="SignalP"/>
    </source>
</evidence>
<keyword evidence="1" id="KW-0732">Signal</keyword>
<dbReference type="Proteomes" id="UP000005237">
    <property type="component" value="Unassembled WGS sequence"/>
</dbReference>
<evidence type="ECO:0008006" key="4">
    <source>
        <dbReference type="Google" id="ProtNLM"/>
    </source>
</evidence>
<proteinExistence type="predicted"/>
<name>A0A8R1DVJ6_CAEJA</name>
<accession>A0A8R1DVJ6</accession>
<dbReference type="PANTHER" id="PTHR23124">
    <property type="entry name" value="C-TYPE LECTIN DOMAIN-CONTAINING PROTEIN-RELATED-RELATED"/>
    <property type="match status" value="1"/>
</dbReference>
<sequence length="245" mass="27700">MFAILTLLVFFGVPTCHTEISVIRYNVSFPYLISRTVLLTANVTKEFDMNKMFVDNCNTQMCFVAFYRNETKCQILLDIQNNCTQYPNCLGYSEDEYNFSLVFLNTSSGCANSEANKELIDAETRLSTVCPSGWFSYVRQNGRTWCYVLNNSNYSWVESNKYCTDYNATLNGFETPQERDSFISKDFQWIAGVSLNNTLANDNFNTTLKKSGDYLAMSTTTGAYVGVSNDTKATLSCGNYADLFA</sequence>
<feature type="chain" id="PRO_5035925717" description="C-type lectin domain-containing protein" evidence="1">
    <location>
        <begin position="19"/>
        <end position="245"/>
    </location>
</feature>
<feature type="signal peptide" evidence="1">
    <location>
        <begin position="1"/>
        <end position="18"/>
    </location>
</feature>
<evidence type="ECO:0000313" key="3">
    <source>
        <dbReference type="Proteomes" id="UP000005237"/>
    </source>
</evidence>
<organism evidence="2 3">
    <name type="scientific">Caenorhabditis japonica</name>
    <dbReference type="NCBI Taxonomy" id="281687"/>
    <lineage>
        <taxon>Eukaryota</taxon>
        <taxon>Metazoa</taxon>
        <taxon>Ecdysozoa</taxon>
        <taxon>Nematoda</taxon>
        <taxon>Chromadorea</taxon>
        <taxon>Rhabditida</taxon>
        <taxon>Rhabditina</taxon>
        <taxon>Rhabditomorpha</taxon>
        <taxon>Rhabditoidea</taxon>
        <taxon>Rhabditidae</taxon>
        <taxon>Peloderinae</taxon>
        <taxon>Caenorhabditis</taxon>
    </lineage>
</organism>
<reference evidence="3" key="1">
    <citation type="submission" date="2010-08" db="EMBL/GenBank/DDBJ databases">
        <authorList>
            <consortium name="Caenorhabditis japonica Sequencing Consortium"/>
            <person name="Wilson R.K."/>
        </authorList>
    </citation>
    <scope>NUCLEOTIDE SEQUENCE [LARGE SCALE GENOMIC DNA]</scope>
    <source>
        <strain evidence="3">DF5081</strain>
    </source>
</reference>
<evidence type="ECO:0000313" key="2">
    <source>
        <dbReference type="EnsemblMetazoa" id="CJA12774.1"/>
    </source>
</evidence>
<dbReference type="PANTHER" id="PTHR23124:SF148">
    <property type="entry name" value="C-TYPE LECTIN DOMAIN-CONTAINING PROTEIN-RELATED"/>
    <property type="match status" value="1"/>
</dbReference>